<name>A0A6G0TGA9_APHGL</name>
<dbReference type="EMBL" id="VYZN01000039">
    <property type="protein sequence ID" value="KAE9532427.1"/>
    <property type="molecule type" value="Genomic_DNA"/>
</dbReference>
<evidence type="ECO:0000313" key="1">
    <source>
        <dbReference type="EMBL" id="KAE9532427.1"/>
    </source>
</evidence>
<proteinExistence type="predicted"/>
<organism evidence="1 2">
    <name type="scientific">Aphis glycines</name>
    <name type="common">Soybean aphid</name>
    <dbReference type="NCBI Taxonomy" id="307491"/>
    <lineage>
        <taxon>Eukaryota</taxon>
        <taxon>Metazoa</taxon>
        <taxon>Ecdysozoa</taxon>
        <taxon>Arthropoda</taxon>
        <taxon>Hexapoda</taxon>
        <taxon>Insecta</taxon>
        <taxon>Pterygota</taxon>
        <taxon>Neoptera</taxon>
        <taxon>Paraneoptera</taxon>
        <taxon>Hemiptera</taxon>
        <taxon>Sternorrhyncha</taxon>
        <taxon>Aphidomorpha</taxon>
        <taxon>Aphidoidea</taxon>
        <taxon>Aphididae</taxon>
        <taxon>Aphidini</taxon>
        <taxon>Aphis</taxon>
        <taxon>Aphis</taxon>
    </lineage>
</organism>
<evidence type="ECO:0000313" key="2">
    <source>
        <dbReference type="Proteomes" id="UP000475862"/>
    </source>
</evidence>
<comment type="caution">
    <text evidence="1">The sequence shown here is derived from an EMBL/GenBank/DDBJ whole genome shotgun (WGS) entry which is preliminary data.</text>
</comment>
<reference evidence="1 2" key="1">
    <citation type="submission" date="2019-08" db="EMBL/GenBank/DDBJ databases">
        <title>The genome of the soybean aphid Biotype 1, its phylome, world population structure and adaptation to the North American continent.</title>
        <authorList>
            <person name="Giordano R."/>
            <person name="Donthu R.K."/>
            <person name="Hernandez A.G."/>
            <person name="Wright C.L."/>
            <person name="Zimin A.V."/>
        </authorList>
    </citation>
    <scope>NUCLEOTIDE SEQUENCE [LARGE SCALE GENOMIC DNA]</scope>
    <source>
        <tissue evidence="1">Whole aphids</tissue>
    </source>
</reference>
<dbReference type="Proteomes" id="UP000475862">
    <property type="component" value="Unassembled WGS sequence"/>
</dbReference>
<protein>
    <submittedName>
        <fullName evidence="1">Uncharacterized protein</fullName>
    </submittedName>
</protein>
<feature type="non-terminal residue" evidence="1">
    <location>
        <position position="182"/>
    </location>
</feature>
<feature type="non-terminal residue" evidence="1">
    <location>
        <position position="1"/>
    </location>
</feature>
<sequence>WATYTFISDTQGDVCIFQSCKLIAIKLLPASTLHTWTSVSFPTKTRHMKLYIIIMKNLIHDLWVAKSTSDSVPVNGGWGAREACRKKLFIIVWVGHIKNDSVTSIATEFSRLVKETQVKNVFNLSLCDDDNDNEEAFMVICINNTSFLVIHCKWAALQSLSVAVAVDLHQTPMISWSSGRSD</sequence>
<accession>A0A6G0TGA9</accession>
<dbReference type="AlphaFoldDB" id="A0A6G0TGA9"/>
<keyword evidence="2" id="KW-1185">Reference proteome</keyword>
<gene>
    <name evidence="1" type="ORF">AGLY_010050</name>
</gene>